<evidence type="ECO:0008006" key="3">
    <source>
        <dbReference type="Google" id="ProtNLM"/>
    </source>
</evidence>
<gene>
    <name evidence="1" type="ORF">IPZ78_09865</name>
</gene>
<dbReference type="RefSeq" id="WP_225553208.1">
    <property type="nucleotide sequence ID" value="NZ_JADEYP010000016.1"/>
</dbReference>
<evidence type="ECO:0000313" key="1">
    <source>
        <dbReference type="EMBL" id="MCA5005458.1"/>
    </source>
</evidence>
<comment type="caution">
    <text evidence="1">The sequence shown here is derived from an EMBL/GenBank/DDBJ whole genome shotgun (WGS) entry which is preliminary data.</text>
</comment>
<evidence type="ECO:0000313" key="2">
    <source>
        <dbReference type="Proteomes" id="UP001165302"/>
    </source>
</evidence>
<organism evidence="1 2">
    <name type="scientific">Sphingobacterium bovistauri</name>
    <dbReference type="NCBI Taxonomy" id="2781959"/>
    <lineage>
        <taxon>Bacteria</taxon>
        <taxon>Pseudomonadati</taxon>
        <taxon>Bacteroidota</taxon>
        <taxon>Sphingobacteriia</taxon>
        <taxon>Sphingobacteriales</taxon>
        <taxon>Sphingobacteriaceae</taxon>
        <taxon>Sphingobacterium</taxon>
    </lineage>
</organism>
<dbReference type="PROSITE" id="PS51257">
    <property type="entry name" value="PROKAR_LIPOPROTEIN"/>
    <property type="match status" value="1"/>
</dbReference>
<name>A0ABS7Z5L1_9SPHI</name>
<reference evidence="1" key="1">
    <citation type="submission" date="2020-10" db="EMBL/GenBank/DDBJ databases">
        <authorList>
            <person name="Lu T."/>
            <person name="Wang Q."/>
            <person name="Han X."/>
        </authorList>
    </citation>
    <scope>NUCLEOTIDE SEQUENCE</scope>
    <source>
        <strain evidence="1">WQ 366</strain>
    </source>
</reference>
<dbReference type="EMBL" id="JADEYP010000016">
    <property type="protein sequence ID" value="MCA5005458.1"/>
    <property type="molecule type" value="Genomic_DNA"/>
</dbReference>
<dbReference type="Proteomes" id="UP001165302">
    <property type="component" value="Unassembled WGS sequence"/>
</dbReference>
<sequence>MKKILNYSCLSIILLFVSCVKSDDYKKHLASGEIRYAAKPEDLKAFPGRERIKLQWRILSDQNIVKAKIYWRNKSDSTEVVINRTAGIDTINTIIPLREGSYSFDVVHYHTDGSRSLAANVSSNSYGASYESTLINRRVQSVTFTPSNQGVKISWGVRDATTIGMQVFYVTTAATGSLPRLPIRPATEAESSFTRVENNINMEYKTLFKPDTAAIDTFYAPLAIIPVKY</sequence>
<proteinExistence type="predicted"/>
<protein>
    <recommendedName>
        <fullName evidence="3">DUF4998 domain-containing protein</fullName>
    </recommendedName>
</protein>
<keyword evidence="2" id="KW-1185">Reference proteome</keyword>
<dbReference type="Pfam" id="PF16389">
    <property type="entry name" value="DUF4998"/>
    <property type="match status" value="1"/>
</dbReference>
<accession>A0ABS7Z5L1</accession>